<keyword evidence="2" id="KW-1185">Reference proteome</keyword>
<name>A0A1B7Z4D8_9FLAO</name>
<dbReference type="AlphaFoldDB" id="A0A1B7Z4D8"/>
<dbReference type="InterPro" id="IPR029063">
    <property type="entry name" value="SAM-dependent_MTases_sf"/>
</dbReference>
<dbReference type="KEGG" id="mart:BTR34_08270"/>
<dbReference type="RefSeq" id="WP_068485731.1">
    <property type="nucleotide sequence ID" value="NZ_CP018760.1"/>
</dbReference>
<keyword evidence="1" id="KW-0808">Transferase</keyword>
<dbReference type="SUPFAM" id="SSF53335">
    <property type="entry name" value="S-adenosyl-L-methionine-dependent methyltransferases"/>
    <property type="match status" value="1"/>
</dbReference>
<evidence type="ECO:0000313" key="1">
    <source>
        <dbReference type="EMBL" id="OBR37579.1"/>
    </source>
</evidence>
<dbReference type="Proteomes" id="UP000092164">
    <property type="component" value="Unassembled WGS sequence"/>
</dbReference>
<evidence type="ECO:0000313" key="2">
    <source>
        <dbReference type="Proteomes" id="UP000092164"/>
    </source>
</evidence>
<keyword evidence="1" id="KW-0489">Methyltransferase</keyword>
<dbReference type="GO" id="GO:0008168">
    <property type="term" value="F:methyltransferase activity"/>
    <property type="evidence" value="ECO:0007669"/>
    <property type="project" value="UniProtKB-KW"/>
</dbReference>
<proteinExistence type="predicted"/>
<protein>
    <submittedName>
        <fullName evidence="1">Methyltransferase</fullName>
    </submittedName>
</protein>
<dbReference type="Gene3D" id="3.40.50.150">
    <property type="entry name" value="Vaccinia Virus protein VP39"/>
    <property type="match status" value="1"/>
</dbReference>
<sequence length="278" mass="32736">MSNINSYIKTKDYLVTKEEFNLVYDAENDMLITKPQPSELSKYYDPENYISHNDQGSTLIEKVYQKVKTYTLNKKVKLINRYSNLDKTILDIGCGTGEFLIYAKNKNWDTYGIEINNGARKKAEEKKIRTTEKLEDISNKKFNVITLWHVLEHLPNLEKQIKKIESLLTKNGTLIIAVPNYKSYDALYYKEHWAAYDTPRHLWHFSQKSISNIFQKNHFTVVETLPMHFDSYYVSLLSEKYKNGKTNYIKAIYRGWLSNMRAKSTGEYSSLIYILQKQ</sequence>
<gene>
    <name evidence="1" type="ORF">A9200_08020</name>
</gene>
<dbReference type="STRING" id="1836467.BTR34_08270"/>
<dbReference type="PANTHER" id="PTHR43861">
    <property type="entry name" value="TRANS-ACONITATE 2-METHYLTRANSFERASE-RELATED"/>
    <property type="match status" value="1"/>
</dbReference>
<dbReference type="Pfam" id="PF13489">
    <property type="entry name" value="Methyltransf_23"/>
    <property type="match status" value="1"/>
</dbReference>
<dbReference type="OrthoDB" id="2370471at2"/>
<dbReference type="GO" id="GO:0032259">
    <property type="term" value="P:methylation"/>
    <property type="evidence" value="ECO:0007669"/>
    <property type="project" value="UniProtKB-KW"/>
</dbReference>
<accession>A0A1B7Z4D8</accession>
<dbReference type="CDD" id="cd02440">
    <property type="entry name" value="AdoMet_MTases"/>
    <property type="match status" value="1"/>
</dbReference>
<organism evidence="1 2">
    <name type="scientific">Maribacter hydrothermalis</name>
    <dbReference type="NCBI Taxonomy" id="1836467"/>
    <lineage>
        <taxon>Bacteria</taxon>
        <taxon>Pseudomonadati</taxon>
        <taxon>Bacteroidota</taxon>
        <taxon>Flavobacteriia</taxon>
        <taxon>Flavobacteriales</taxon>
        <taxon>Flavobacteriaceae</taxon>
        <taxon>Maribacter</taxon>
    </lineage>
</organism>
<dbReference type="EMBL" id="LZFP01000034">
    <property type="protein sequence ID" value="OBR37579.1"/>
    <property type="molecule type" value="Genomic_DNA"/>
</dbReference>
<reference evidence="2" key="1">
    <citation type="submission" date="2016-06" db="EMBL/GenBank/DDBJ databases">
        <authorList>
            <person name="Zhan P."/>
        </authorList>
    </citation>
    <scope>NUCLEOTIDE SEQUENCE [LARGE SCALE GENOMIC DNA]</scope>
    <source>
        <strain evidence="2">T28</strain>
    </source>
</reference>
<comment type="caution">
    <text evidence="1">The sequence shown here is derived from an EMBL/GenBank/DDBJ whole genome shotgun (WGS) entry which is preliminary data.</text>
</comment>